<dbReference type="InterPro" id="IPR004682">
    <property type="entry name" value="TRAP_DctP"/>
</dbReference>
<evidence type="ECO:0000256" key="2">
    <source>
        <dbReference type="ARBA" id="ARBA00009023"/>
    </source>
</evidence>
<evidence type="ECO:0000256" key="4">
    <source>
        <dbReference type="ARBA" id="ARBA00022729"/>
    </source>
</evidence>
<feature type="chain" id="PRO_5004556293" evidence="6">
    <location>
        <begin position="26"/>
        <end position="345"/>
    </location>
</feature>
<evidence type="ECO:0000313" key="7">
    <source>
        <dbReference type="EMBL" id="EPX85245.1"/>
    </source>
</evidence>
<dbReference type="PANTHER" id="PTHR33376">
    <property type="match status" value="1"/>
</dbReference>
<reference evidence="8" key="1">
    <citation type="journal article" date="2014" name="Stand. Genomic Sci.">
        <title>Genome sequence of the exopolysaccharide-producing Salipiger mucosus type strain (DSM 16094(T)), a moderately halophilic member of the Roseobacter clade.</title>
        <authorList>
            <person name="Riedel T."/>
            <person name="Spring S."/>
            <person name="Fiebig A."/>
            <person name="Petersen J."/>
            <person name="Kyrpides N.C."/>
            <person name="Goker M."/>
            <person name="Klenk H.P."/>
        </authorList>
    </citation>
    <scope>NUCLEOTIDE SEQUENCE [LARGE SCALE GENOMIC DNA]</scope>
    <source>
        <strain evidence="8">DSM 16094</strain>
    </source>
</reference>
<name>S9S4Y0_9RHOB</name>
<accession>S9S4Y0</accession>
<dbReference type="eggNOG" id="COG1638">
    <property type="taxonomic scope" value="Bacteria"/>
</dbReference>
<evidence type="ECO:0000256" key="5">
    <source>
        <dbReference type="ARBA" id="ARBA00022764"/>
    </source>
</evidence>
<comment type="similarity">
    <text evidence="2">Belongs to the bacterial solute-binding protein 7 family.</text>
</comment>
<evidence type="ECO:0000256" key="3">
    <source>
        <dbReference type="ARBA" id="ARBA00022448"/>
    </source>
</evidence>
<dbReference type="Pfam" id="PF03480">
    <property type="entry name" value="DctP"/>
    <property type="match status" value="1"/>
</dbReference>
<gene>
    <name evidence="7" type="ORF">Salmuc_02624</name>
</gene>
<organism evidence="7 8">
    <name type="scientific">Salipiger mucosus DSM 16094</name>
    <dbReference type="NCBI Taxonomy" id="1123237"/>
    <lineage>
        <taxon>Bacteria</taxon>
        <taxon>Pseudomonadati</taxon>
        <taxon>Pseudomonadota</taxon>
        <taxon>Alphaproteobacteria</taxon>
        <taxon>Rhodobacterales</taxon>
        <taxon>Roseobacteraceae</taxon>
        <taxon>Salipiger</taxon>
    </lineage>
</organism>
<protein>
    <submittedName>
        <fullName evidence="7">TRAP dicarboxylate transporter, DctP subunit</fullName>
    </submittedName>
</protein>
<proteinExistence type="inferred from homology"/>
<evidence type="ECO:0000256" key="6">
    <source>
        <dbReference type="SAM" id="SignalP"/>
    </source>
</evidence>
<dbReference type="GO" id="GO:0030288">
    <property type="term" value="C:outer membrane-bounded periplasmic space"/>
    <property type="evidence" value="ECO:0007669"/>
    <property type="project" value="InterPro"/>
</dbReference>
<dbReference type="EMBL" id="APVH01000009">
    <property type="protein sequence ID" value="EPX85245.1"/>
    <property type="molecule type" value="Genomic_DNA"/>
</dbReference>
<dbReference type="NCBIfam" id="NF037995">
    <property type="entry name" value="TRAP_S1"/>
    <property type="match status" value="1"/>
</dbReference>
<evidence type="ECO:0000313" key="8">
    <source>
        <dbReference type="Proteomes" id="UP000015347"/>
    </source>
</evidence>
<comment type="subcellular location">
    <subcellularLocation>
        <location evidence="1">Periplasm</location>
    </subcellularLocation>
</comment>
<sequence>MTFKVRQTLSVAAVALAVAAPSAMAEEIKFAFEMFEGDNPEYNAASAFKAYVENKSNGELTVRLFPGNQMGSVRETTEMVQQGTLEMTLPSDGAFAGFYAPIQAWSMPYLFQSAPVAWQVMQGEFGQWMLEDIHEQTGIKALAFSQNGFRSFINNGQQIVSPEDMQGMKIRTMESPVYMEMVEALGADATPIAGSEAVMALQQGVVDGLESPPPVLLAGGSADVAEYLTVNEHVFGLHVVVANDDWFNSLSPAHQKIVTDGAQLFASVENVEKTAGDWEALQVIAEEKGLDVHVSTPEEKQAFKDAVYEPVRQFVSEQVGNEILERIETAVSEAETTLYGDSVSQ</sequence>
<keyword evidence="4 6" id="KW-0732">Signal</keyword>
<feature type="signal peptide" evidence="6">
    <location>
        <begin position="1"/>
        <end position="25"/>
    </location>
</feature>
<dbReference type="NCBIfam" id="TIGR00787">
    <property type="entry name" value="dctP"/>
    <property type="match status" value="1"/>
</dbReference>
<dbReference type="InterPro" id="IPR018389">
    <property type="entry name" value="DctP_fam"/>
</dbReference>
<keyword evidence="3" id="KW-0813">Transport</keyword>
<dbReference type="Proteomes" id="UP000015347">
    <property type="component" value="Unassembled WGS sequence"/>
</dbReference>
<dbReference type="PANTHER" id="PTHR33376:SF7">
    <property type="entry name" value="C4-DICARBOXYLATE-BINDING PROTEIN DCTB"/>
    <property type="match status" value="1"/>
</dbReference>
<dbReference type="STRING" id="1123237.Salmuc_02624"/>
<dbReference type="RefSeq" id="WP_020039813.1">
    <property type="nucleotide sequence ID" value="NZ_KE557273.1"/>
</dbReference>
<dbReference type="AlphaFoldDB" id="S9S4Y0"/>
<dbReference type="HOGENOM" id="CLU_036176_1_3_5"/>
<keyword evidence="5" id="KW-0574">Periplasm</keyword>
<evidence type="ECO:0000256" key="1">
    <source>
        <dbReference type="ARBA" id="ARBA00004418"/>
    </source>
</evidence>
<dbReference type="GO" id="GO:0055085">
    <property type="term" value="P:transmembrane transport"/>
    <property type="evidence" value="ECO:0007669"/>
    <property type="project" value="InterPro"/>
</dbReference>
<keyword evidence="8" id="KW-1185">Reference proteome</keyword>
<dbReference type="PIRSF" id="PIRSF006470">
    <property type="entry name" value="DctB"/>
    <property type="match status" value="1"/>
</dbReference>
<dbReference type="InterPro" id="IPR038404">
    <property type="entry name" value="TRAP_DctP_sf"/>
</dbReference>
<comment type="caution">
    <text evidence="7">The sequence shown here is derived from an EMBL/GenBank/DDBJ whole genome shotgun (WGS) entry which is preliminary data.</text>
</comment>
<dbReference type="Gene3D" id="3.40.190.170">
    <property type="entry name" value="Bacterial extracellular solute-binding protein, family 7"/>
    <property type="match status" value="1"/>
</dbReference>